<keyword evidence="8" id="KW-1185">Reference proteome</keyword>
<gene>
    <name evidence="7" type="ORF">J057_16555</name>
</gene>
<dbReference type="Pfam" id="PF02353">
    <property type="entry name" value="CMAS"/>
    <property type="match status" value="1"/>
</dbReference>
<dbReference type="OrthoDB" id="9782855at2"/>
<dbReference type="PANTHER" id="PTHR43667:SF1">
    <property type="entry name" value="CYCLOPROPANE-FATTY-ACYL-PHOSPHOLIPID SYNTHASE"/>
    <property type="match status" value="1"/>
</dbReference>
<evidence type="ECO:0000313" key="8">
    <source>
        <dbReference type="Proteomes" id="UP000013165"/>
    </source>
</evidence>
<comment type="caution">
    <text evidence="7">The sequence shown here is derived from an EMBL/GenBank/DDBJ whole genome shotgun (WGS) entry which is preliminary data.</text>
</comment>
<evidence type="ECO:0000256" key="3">
    <source>
        <dbReference type="ARBA" id="ARBA00022679"/>
    </source>
</evidence>
<dbReference type="NCBIfam" id="NF008686">
    <property type="entry name" value="PRK11705.1"/>
    <property type="match status" value="1"/>
</dbReference>
<sequence>MPRRVESEFLSERSSVHRLMRDLLEQADVRIGGSRPWDMQLLAPGVPERVFAGGSMGLGESYMDGDWEVEQLDEFFNRVMRAHLEQKVRPSTVIWQALKSRFFNRQSLKRAYQVGEQHYDLGNDFYGAMLDRRMTYTCGYWKDAETLDEAQEAKLELICRKLRLEPGMRVLDIGCGWGSFMAYAAEHYDVECVGVTISREQAAWARKQYPDLPLEFRLQDYREVNDTFDRIVSVGMFEHVGNKNYRTFMDVAHRCLVDGGLFLLHTIGKNERKPYTDPWIDRYIFPNGELPSVGQIGDAVDNLFVLEDVHNFGADYDRTLMAWYENFEENWPRFAKQLGPRFYRMWRYYLLSCAGIFRARDIQLWQWVLSKGGVEGVYPRAV</sequence>
<dbReference type="EC" id="2.1.1.79" evidence="7"/>
<dbReference type="SUPFAM" id="SSF53335">
    <property type="entry name" value="S-adenosyl-L-methionine-dependent methyltransferases"/>
    <property type="match status" value="1"/>
</dbReference>
<keyword evidence="2 7" id="KW-0489">Methyltransferase</keyword>
<dbReference type="HOGENOM" id="CLU_026434_6_0_6"/>
<dbReference type="STRING" id="626887.J057_16555"/>
<evidence type="ECO:0000256" key="6">
    <source>
        <dbReference type="PIRSR" id="PIRSR003085-1"/>
    </source>
</evidence>
<dbReference type="PIRSF" id="PIRSF003085">
    <property type="entry name" value="CMAS"/>
    <property type="match status" value="1"/>
</dbReference>
<dbReference type="eggNOG" id="COG2230">
    <property type="taxonomic scope" value="Bacteria"/>
</dbReference>
<keyword evidence="3 7" id="KW-0808">Transferase</keyword>
<dbReference type="InterPro" id="IPR050723">
    <property type="entry name" value="CFA/CMAS"/>
</dbReference>
<dbReference type="CDD" id="cd02440">
    <property type="entry name" value="AdoMet_MTases"/>
    <property type="match status" value="1"/>
</dbReference>
<evidence type="ECO:0000256" key="4">
    <source>
        <dbReference type="ARBA" id="ARBA00022691"/>
    </source>
</evidence>
<dbReference type="Gene3D" id="3.40.50.150">
    <property type="entry name" value="Vaccinia Virus protein VP39"/>
    <property type="match status" value="1"/>
</dbReference>
<proteinExistence type="inferred from homology"/>
<evidence type="ECO:0000313" key="7">
    <source>
        <dbReference type="EMBL" id="ENO13027.2"/>
    </source>
</evidence>
<name>N6WPN4_9GAMM</name>
<dbReference type="Proteomes" id="UP000013165">
    <property type="component" value="Unassembled WGS sequence"/>
</dbReference>
<dbReference type="AlphaFoldDB" id="N6WPN4"/>
<dbReference type="PATRIC" id="fig|626887.3.peg.3310"/>
<dbReference type="PANTHER" id="PTHR43667">
    <property type="entry name" value="CYCLOPROPANE-FATTY-ACYL-PHOSPHOLIPID SYNTHASE"/>
    <property type="match status" value="1"/>
</dbReference>
<accession>N6WPN4</accession>
<organism evidence="7 8">
    <name type="scientific">Marinobacter nanhaiticus D15-8W</name>
    <dbReference type="NCBI Taxonomy" id="626887"/>
    <lineage>
        <taxon>Bacteria</taxon>
        <taxon>Pseudomonadati</taxon>
        <taxon>Pseudomonadota</taxon>
        <taxon>Gammaproteobacteria</taxon>
        <taxon>Pseudomonadales</taxon>
        <taxon>Marinobacteraceae</taxon>
        <taxon>Marinobacter</taxon>
    </lineage>
</organism>
<evidence type="ECO:0000256" key="5">
    <source>
        <dbReference type="ARBA" id="ARBA00023098"/>
    </source>
</evidence>
<keyword evidence="5" id="KW-0443">Lipid metabolism</keyword>
<comment type="similarity">
    <text evidence="1">Belongs to the CFA/CMAS family.</text>
</comment>
<dbReference type="GO" id="GO:0008825">
    <property type="term" value="F:cyclopropane-fatty-acyl-phospholipid synthase activity"/>
    <property type="evidence" value="ECO:0007669"/>
    <property type="project" value="UniProtKB-EC"/>
</dbReference>
<evidence type="ECO:0000256" key="2">
    <source>
        <dbReference type="ARBA" id="ARBA00022603"/>
    </source>
</evidence>
<evidence type="ECO:0000256" key="1">
    <source>
        <dbReference type="ARBA" id="ARBA00010815"/>
    </source>
</evidence>
<dbReference type="GO" id="GO:0008610">
    <property type="term" value="P:lipid biosynthetic process"/>
    <property type="evidence" value="ECO:0007669"/>
    <property type="project" value="InterPro"/>
</dbReference>
<reference evidence="7 8" key="1">
    <citation type="journal article" date="2013" name="Genome Announc.">
        <title>Genome Sequence of the Polycyclic Aromatic Hydrocarbon-Degrading Bacterium Strain Marinobacter nanhaiticus D15-8WT.</title>
        <authorList>
            <person name="Cui Z."/>
            <person name="Gao W."/>
            <person name="Li Q."/>
            <person name="Xu G."/>
            <person name="Zheng L."/>
        </authorList>
    </citation>
    <scope>NUCLEOTIDE SEQUENCE [LARGE SCALE GENOMIC DNA]</scope>
    <source>
        <strain evidence="7 8">D15-8W</strain>
    </source>
</reference>
<feature type="active site" evidence="6">
    <location>
        <position position="353"/>
    </location>
</feature>
<dbReference type="InterPro" id="IPR003333">
    <property type="entry name" value="CMAS"/>
</dbReference>
<dbReference type="EMBL" id="APLQ01000014">
    <property type="protein sequence ID" value="ENO13027.2"/>
    <property type="molecule type" value="Genomic_DNA"/>
</dbReference>
<protein>
    <submittedName>
        <fullName evidence="7">Cyclopropane fatty acyl phospholipid synthase</fullName>
        <ecNumber evidence="7">2.1.1.79</ecNumber>
    </submittedName>
</protein>
<keyword evidence="4" id="KW-0949">S-adenosyl-L-methionine</keyword>
<dbReference type="GO" id="GO:0032259">
    <property type="term" value="P:methylation"/>
    <property type="evidence" value="ECO:0007669"/>
    <property type="project" value="UniProtKB-KW"/>
</dbReference>
<dbReference type="InterPro" id="IPR029063">
    <property type="entry name" value="SAM-dependent_MTases_sf"/>
</dbReference>